<name>A0A9D8PQ86_9DELT</name>
<comment type="caution">
    <text evidence="4">The sequence shown here is derived from an EMBL/GenBank/DDBJ whole genome shotgun (WGS) entry which is preliminary data.</text>
</comment>
<dbReference type="PANTHER" id="PTHR43278">
    <property type="entry name" value="NAD(P)H-DEPENDENT FMN-CONTAINING OXIDOREDUCTASE YWQN-RELATED"/>
    <property type="match status" value="1"/>
</dbReference>
<dbReference type="Proteomes" id="UP000809273">
    <property type="component" value="Unassembled WGS sequence"/>
</dbReference>
<evidence type="ECO:0000313" key="4">
    <source>
        <dbReference type="EMBL" id="MBN1574894.1"/>
    </source>
</evidence>
<reference evidence="4" key="2">
    <citation type="submission" date="2021-01" db="EMBL/GenBank/DDBJ databases">
        <authorList>
            <person name="Hahn C.R."/>
            <person name="Youssef N.H."/>
            <person name="Elshahed M."/>
        </authorList>
    </citation>
    <scope>NUCLEOTIDE SEQUENCE</scope>
    <source>
        <strain evidence="4">Zod_Metabat.24</strain>
    </source>
</reference>
<dbReference type="EMBL" id="JAFGIX010000092">
    <property type="protein sequence ID" value="MBN1574894.1"/>
    <property type="molecule type" value="Genomic_DNA"/>
</dbReference>
<dbReference type="AlphaFoldDB" id="A0A9D8PQ86"/>
<evidence type="ECO:0000313" key="5">
    <source>
        <dbReference type="Proteomes" id="UP000809273"/>
    </source>
</evidence>
<proteinExistence type="predicted"/>
<sequence length="249" mass="28047">MGNDRVLALNSSPNMANGNTARILNPFIDGMKDAGAEVELFYLKKMKIGPCLGCLKCWTKTPGECIIRDDMDELFPKIKDADILVFATPLYWDGVSGLMKMFMDRMTPLGEPFIEVIDGRSRHPVREGYAHGKLVLVSTCGFFEEINFEPMLIHMKAVAHNLRREFAGALLRPNAMSIKPAEHFNISLDDIFEAAETAGRELIRDGKMSDETVTKVGREFISLEQFAENANTYFGKLYKKLGQKHTMEE</sequence>
<evidence type="ECO:0000259" key="3">
    <source>
        <dbReference type="Pfam" id="PF03358"/>
    </source>
</evidence>
<dbReference type="GO" id="GO:0016491">
    <property type="term" value="F:oxidoreductase activity"/>
    <property type="evidence" value="ECO:0007669"/>
    <property type="project" value="InterPro"/>
</dbReference>
<keyword evidence="1" id="KW-0285">Flavoprotein</keyword>
<organism evidence="4 5">
    <name type="scientific">Candidatus Zymogenus saltonus</name>
    <dbReference type="NCBI Taxonomy" id="2844893"/>
    <lineage>
        <taxon>Bacteria</taxon>
        <taxon>Deltaproteobacteria</taxon>
        <taxon>Candidatus Zymogenia</taxon>
        <taxon>Candidatus Zymogeniales</taxon>
        <taxon>Candidatus Zymogenaceae</taxon>
        <taxon>Candidatus Zymogenus</taxon>
    </lineage>
</organism>
<dbReference type="SUPFAM" id="SSF52218">
    <property type="entry name" value="Flavoproteins"/>
    <property type="match status" value="1"/>
</dbReference>
<protein>
    <submittedName>
        <fullName evidence="4">Flavodoxin family protein</fullName>
    </submittedName>
</protein>
<evidence type="ECO:0000256" key="1">
    <source>
        <dbReference type="ARBA" id="ARBA00022630"/>
    </source>
</evidence>
<keyword evidence="2" id="KW-0288">FMN</keyword>
<gene>
    <name evidence="4" type="ORF">JW984_16985</name>
</gene>
<dbReference type="Gene3D" id="3.40.50.360">
    <property type="match status" value="1"/>
</dbReference>
<dbReference type="PANTHER" id="PTHR43278:SF2">
    <property type="entry name" value="IRON-SULFUR FLAVOPROTEIN"/>
    <property type="match status" value="1"/>
</dbReference>
<dbReference type="InterPro" id="IPR005025">
    <property type="entry name" value="FMN_Rdtase-like_dom"/>
</dbReference>
<dbReference type="Pfam" id="PF03358">
    <property type="entry name" value="FMN_red"/>
    <property type="match status" value="1"/>
</dbReference>
<feature type="domain" description="NADPH-dependent FMN reductase-like" evidence="3">
    <location>
        <begin position="5"/>
        <end position="108"/>
    </location>
</feature>
<dbReference type="InterPro" id="IPR051796">
    <property type="entry name" value="ISF_SsuE-like"/>
</dbReference>
<accession>A0A9D8PQ86</accession>
<reference evidence="4" key="1">
    <citation type="journal article" date="2021" name="Environ. Microbiol.">
        <title>Genomic characterization of three novel Desulfobacterota classes expand the metabolic and phylogenetic diversity of the phylum.</title>
        <authorList>
            <person name="Murphy C.L."/>
            <person name="Biggerstaff J."/>
            <person name="Eichhorn A."/>
            <person name="Ewing E."/>
            <person name="Shahan R."/>
            <person name="Soriano D."/>
            <person name="Stewart S."/>
            <person name="VanMol K."/>
            <person name="Walker R."/>
            <person name="Walters P."/>
            <person name="Elshahed M.S."/>
            <person name="Youssef N.H."/>
        </authorList>
    </citation>
    <scope>NUCLEOTIDE SEQUENCE</scope>
    <source>
        <strain evidence="4">Zod_Metabat.24</strain>
    </source>
</reference>
<dbReference type="InterPro" id="IPR029039">
    <property type="entry name" value="Flavoprotein-like_sf"/>
</dbReference>
<evidence type="ECO:0000256" key="2">
    <source>
        <dbReference type="ARBA" id="ARBA00022643"/>
    </source>
</evidence>